<dbReference type="Proteomes" id="UP000799536">
    <property type="component" value="Unassembled WGS sequence"/>
</dbReference>
<dbReference type="EMBL" id="ML994341">
    <property type="protein sequence ID" value="KAF2196686.1"/>
    <property type="molecule type" value="Genomic_DNA"/>
</dbReference>
<dbReference type="AlphaFoldDB" id="A0A9P4MN22"/>
<evidence type="ECO:0000256" key="1">
    <source>
        <dbReference type="SAM" id="MobiDB-lite"/>
    </source>
</evidence>
<accession>A0A9P4MN22</accession>
<organism evidence="2 3">
    <name type="scientific">Delitschia confertaspora ATCC 74209</name>
    <dbReference type="NCBI Taxonomy" id="1513339"/>
    <lineage>
        <taxon>Eukaryota</taxon>
        <taxon>Fungi</taxon>
        <taxon>Dikarya</taxon>
        <taxon>Ascomycota</taxon>
        <taxon>Pezizomycotina</taxon>
        <taxon>Dothideomycetes</taxon>
        <taxon>Pleosporomycetidae</taxon>
        <taxon>Pleosporales</taxon>
        <taxon>Delitschiaceae</taxon>
        <taxon>Delitschia</taxon>
    </lineage>
</organism>
<reference evidence="2" key="1">
    <citation type="journal article" date="2020" name="Stud. Mycol.">
        <title>101 Dothideomycetes genomes: a test case for predicting lifestyles and emergence of pathogens.</title>
        <authorList>
            <person name="Haridas S."/>
            <person name="Albert R."/>
            <person name="Binder M."/>
            <person name="Bloem J."/>
            <person name="Labutti K."/>
            <person name="Salamov A."/>
            <person name="Andreopoulos B."/>
            <person name="Baker S."/>
            <person name="Barry K."/>
            <person name="Bills G."/>
            <person name="Bluhm B."/>
            <person name="Cannon C."/>
            <person name="Castanera R."/>
            <person name="Culley D."/>
            <person name="Daum C."/>
            <person name="Ezra D."/>
            <person name="Gonzalez J."/>
            <person name="Henrissat B."/>
            <person name="Kuo A."/>
            <person name="Liang C."/>
            <person name="Lipzen A."/>
            <person name="Lutzoni F."/>
            <person name="Magnuson J."/>
            <person name="Mondo S."/>
            <person name="Nolan M."/>
            <person name="Ohm R."/>
            <person name="Pangilinan J."/>
            <person name="Park H.-J."/>
            <person name="Ramirez L."/>
            <person name="Alfaro M."/>
            <person name="Sun H."/>
            <person name="Tritt A."/>
            <person name="Yoshinaga Y."/>
            <person name="Zwiers L.-H."/>
            <person name="Turgeon B."/>
            <person name="Goodwin S."/>
            <person name="Spatafora J."/>
            <person name="Crous P."/>
            <person name="Grigoriev I."/>
        </authorList>
    </citation>
    <scope>NUCLEOTIDE SEQUENCE</scope>
    <source>
        <strain evidence="2">ATCC 74209</strain>
    </source>
</reference>
<gene>
    <name evidence="2" type="ORF">GQ43DRAFT_476097</name>
</gene>
<comment type="caution">
    <text evidence="2">The sequence shown here is derived from an EMBL/GenBank/DDBJ whole genome shotgun (WGS) entry which is preliminary data.</text>
</comment>
<keyword evidence="3" id="KW-1185">Reference proteome</keyword>
<dbReference type="OrthoDB" id="4764735at2759"/>
<evidence type="ECO:0000313" key="3">
    <source>
        <dbReference type="Proteomes" id="UP000799536"/>
    </source>
</evidence>
<protein>
    <submittedName>
        <fullName evidence="2">Uncharacterized protein</fullName>
    </submittedName>
</protein>
<feature type="region of interest" description="Disordered" evidence="1">
    <location>
        <begin position="240"/>
        <end position="273"/>
    </location>
</feature>
<evidence type="ECO:0000313" key="2">
    <source>
        <dbReference type="EMBL" id="KAF2196686.1"/>
    </source>
</evidence>
<sequence length="432" mass="48646">MNHSFFTFGPEDSFISQTHAGLNYRNIPKSLKSLLRSEGLGQIYHVSLGPDEDSWVCSYRNSQGQVETAHGASIPRALESFLSSISPSPHLKVSFGPRHSTLESSRSFFASSPSGFRWSHLPDSLEDTLQSWLTPCGWKVGPPRIVVLGAGGAYFALSEHGDCDYSFEIDGGDFSALWQETVDEWEEESDFDWDDVDYISFNPSEANQFIAIRSSGSWAGSIDDSNAEALQSFATSYFPNSEPGWKPQEASEFPPRSDSAKGQGQPNSIPEHCKPNAVLQAHYRTWANSTATMITQALAVRNKHISEKLDMRDRKRVDAASNNSFTENTLSPRLLSGFPYLPEALTTCTLLHCVSHKSNEDGIRACKHDVERLFRASGLYNLEWLRKERLRWHPDRFGPLCEEEWREQGRRLAEEMWKVIDELIGELLASRE</sequence>
<name>A0A9P4MN22_9PLEO</name>
<proteinExistence type="predicted"/>